<reference evidence="1 2" key="1">
    <citation type="submission" date="2017-09" db="EMBL/GenBank/DDBJ databases">
        <title>Phage vB_EcoM_PHB05 against multidrug-resistant shiga toxin-producing Escherichia.</title>
        <authorList>
            <person name="Chen Y."/>
            <person name="Song J."/>
            <person name="Wu B."/>
        </authorList>
    </citation>
    <scope>NUCLEOTIDE SEQUENCE [LARGE SCALE GENOMIC DNA]</scope>
    <source>
        <strain evidence="1">Wastewater</strain>
    </source>
</reference>
<dbReference type="GeneID" id="62611864"/>
<keyword evidence="2" id="KW-1185">Reference proteome</keyword>
<protein>
    <submittedName>
        <fullName evidence="1">Uncharacterized protein</fullName>
    </submittedName>
</protein>
<sequence length="198" mass="23293">MLTVYGEGINDLQGESTLPGSKKLTPHYMKWMAMLGRCYSPCQQERDPCYKGVTVCEEWKLFSNFYSWLQTWENWENLELDKDIIGGRVYSPDTCLLVTGDLNKFLAYRVSKRSHGTMVGCSYEKDRNKYKANIKVDGRMKTLGRFNTEIEAHLCWLKAKAEQLTKFFETEDERVVPHLKALYNEMLEHVEQHKEWTR</sequence>
<organism evidence="1 2">
    <name type="scientific">Escherichia phage vB_EcoM_PHB05</name>
    <dbReference type="NCBI Taxonomy" id="2041347"/>
    <lineage>
        <taxon>Viruses</taxon>
        <taxon>Duplodnaviria</taxon>
        <taxon>Heunggongvirae</taxon>
        <taxon>Uroviricota</taxon>
        <taxon>Caudoviricetes</taxon>
        <taxon>Stephanstirmvirinae</taxon>
        <taxon>Justusliebigvirus</taxon>
        <taxon>Justusliebigvirus PHB05</taxon>
    </lineage>
</organism>
<proteinExistence type="predicted"/>
<dbReference type="RefSeq" id="YP_009984520.1">
    <property type="nucleotide sequence ID" value="NC_052652.1"/>
</dbReference>
<accession>A0A291LAI4</accession>
<dbReference type="KEGG" id="vg:62611864"/>
<dbReference type="Proteomes" id="UP000230824">
    <property type="component" value="Segment"/>
</dbReference>
<evidence type="ECO:0000313" key="1">
    <source>
        <dbReference type="EMBL" id="ATI15894.1"/>
    </source>
</evidence>
<evidence type="ECO:0000313" key="2">
    <source>
        <dbReference type="Proteomes" id="UP000230824"/>
    </source>
</evidence>
<dbReference type="EMBL" id="MF805809">
    <property type="protein sequence ID" value="ATI15894.1"/>
    <property type="molecule type" value="Genomic_DNA"/>
</dbReference>
<name>A0A291LAI4_9CAUD</name>